<organism evidence="2 3">
    <name type="scientific">Microcoleus anatoxicus PTRS2</name>
    <dbReference type="NCBI Taxonomy" id="2705321"/>
    <lineage>
        <taxon>Bacteria</taxon>
        <taxon>Bacillati</taxon>
        <taxon>Cyanobacteriota</taxon>
        <taxon>Cyanophyceae</taxon>
        <taxon>Oscillatoriophycideae</taxon>
        <taxon>Oscillatoriales</taxon>
        <taxon>Microcoleaceae</taxon>
        <taxon>Microcoleus</taxon>
        <taxon>Microcoleus anatoxicus</taxon>
    </lineage>
</organism>
<protein>
    <submittedName>
        <fullName evidence="2">SGNH/GDSL hydrolase family protein</fullName>
    </submittedName>
</protein>
<accession>A0ABU8YKR5</accession>
<dbReference type="InterPro" id="IPR036514">
    <property type="entry name" value="SGNH_hydro_sf"/>
</dbReference>
<feature type="region of interest" description="Disordered" evidence="1">
    <location>
        <begin position="481"/>
        <end position="521"/>
    </location>
</feature>
<dbReference type="Gene3D" id="3.40.50.1110">
    <property type="entry name" value="SGNH hydrolase"/>
    <property type="match status" value="1"/>
</dbReference>
<dbReference type="SUPFAM" id="SSF52266">
    <property type="entry name" value="SGNH hydrolase"/>
    <property type="match status" value="1"/>
</dbReference>
<dbReference type="RefSeq" id="WP_340523036.1">
    <property type="nucleotide sequence ID" value="NZ_JBBLXS010000084.1"/>
</dbReference>
<evidence type="ECO:0000256" key="1">
    <source>
        <dbReference type="SAM" id="MobiDB-lite"/>
    </source>
</evidence>
<keyword evidence="2" id="KW-0378">Hydrolase</keyword>
<proteinExistence type="predicted"/>
<dbReference type="GO" id="GO:0016787">
    <property type="term" value="F:hydrolase activity"/>
    <property type="evidence" value="ECO:0007669"/>
    <property type="project" value="UniProtKB-KW"/>
</dbReference>
<gene>
    <name evidence="2" type="ORF">WMG39_08815</name>
</gene>
<reference evidence="2 3" key="1">
    <citation type="journal article" date="2020" name="Harmful Algae">
        <title>Molecular and morphological characterization of a novel dihydroanatoxin-a producing Microcoleus species (cyanobacteria) from the Russian River, California, USA.</title>
        <authorList>
            <person name="Conklin K.Y."/>
            <person name="Stancheva R."/>
            <person name="Otten T.G."/>
            <person name="Fadness R."/>
            <person name="Boyer G.L."/>
            <person name="Read B."/>
            <person name="Zhang X."/>
            <person name="Sheath R.G."/>
        </authorList>
    </citation>
    <scope>NUCLEOTIDE SEQUENCE [LARGE SCALE GENOMIC DNA]</scope>
    <source>
        <strain evidence="2 3">PTRS2</strain>
    </source>
</reference>
<comment type="caution">
    <text evidence="2">The sequence shown here is derived from an EMBL/GenBank/DDBJ whole genome shotgun (WGS) entry which is preliminary data.</text>
</comment>
<dbReference type="Proteomes" id="UP001384579">
    <property type="component" value="Unassembled WGS sequence"/>
</dbReference>
<evidence type="ECO:0000313" key="3">
    <source>
        <dbReference type="Proteomes" id="UP001384579"/>
    </source>
</evidence>
<keyword evidence="3" id="KW-1185">Reference proteome</keyword>
<sequence length="521" mass="59813">MKKYHTHSIKSKIYRHFWVFCFSLVVLLVSSLDKINATPRFPTPVSPENSANFGANLQRTMGLLASSTPGDRQPVRILFYGQSITKQDWWQDVANDIRKRFPYADLTIENRAIGGFAAGLLIRPSEHDLYPFYPDLVIFHVYGGDEDYEAIIANIRRRTTSEILIHSDHIDWMPTGEKDDPEQRKRYEWHNTHSTQWLPQLAEKYGCEIAEIRAPWRRYLQDNSLQPKQLLSDEIHLNNWGNFLLAALIKPHLRYNPNFPKKPEPDLVKTYRVGREVQWKDGKLRLEFEGNRIDAIADKNFKDKASSASITIDGKKPSEFPELYAITRPSPTVGVGWPAIIQVSSQKPLIVEDWKAVITEINSDSSKFKFQVFGSKTGYDGSGTNDKLFVSNSGRVVIEPKNWWLQSSYEYSKQPTPKGFETAWQVKPMFVDTYGQPEITDLTREYYTTLAQNLSNSKHILEIVPEANGKVPIQEIRVYRPPYKPEPKSPKSQLGTDKIFTPPTTSFVEEGEKGREGEGRN</sequence>
<name>A0ABU8YKR5_9CYAN</name>
<feature type="compositionally biased region" description="Basic and acidic residues" evidence="1">
    <location>
        <begin position="510"/>
        <end position="521"/>
    </location>
</feature>
<evidence type="ECO:0000313" key="2">
    <source>
        <dbReference type="EMBL" id="MEK0184960.1"/>
    </source>
</evidence>
<dbReference type="EMBL" id="JBBLXS010000084">
    <property type="protein sequence ID" value="MEK0184960.1"/>
    <property type="molecule type" value="Genomic_DNA"/>
</dbReference>